<dbReference type="Proteomes" id="UP001139887">
    <property type="component" value="Unassembled WGS sequence"/>
</dbReference>
<feature type="non-terminal residue" evidence="2">
    <location>
        <position position="537"/>
    </location>
</feature>
<comment type="caution">
    <text evidence="2">The sequence shown here is derived from an EMBL/GenBank/DDBJ whole genome shotgun (WGS) entry which is preliminary data.</text>
</comment>
<dbReference type="EMBL" id="JANBUW010000752">
    <property type="protein sequence ID" value="KAJ2845626.1"/>
    <property type="molecule type" value="Genomic_DNA"/>
</dbReference>
<evidence type="ECO:0000313" key="3">
    <source>
        <dbReference type="Proteomes" id="UP001139887"/>
    </source>
</evidence>
<feature type="region of interest" description="Disordered" evidence="1">
    <location>
        <begin position="83"/>
        <end position="132"/>
    </location>
</feature>
<feature type="compositionally biased region" description="Basic and acidic residues" evidence="1">
    <location>
        <begin position="89"/>
        <end position="111"/>
    </location>
</feature>
<protein>
    <submittedName>
        <fullName evidence="2">Uncharacterized protein</fullName>
    </submittedName>
</protein>
<sequence>MADPNAPLPGSQQGTLANNTLLELLNRMVVAQENQADRLADMQEKQAAQFDRLADRLADMQEKQAERDAKILHSLEALNAASSRRARRLEKQPEHLKFSLPHGSDRPESPRDYSSVKSTPSRPPLRSERYDTQHYRKLYTTHKDKFGPQGLANLLSLISPALAQEWVKLCSTDEDKEHIQLVFTSYREAMAKIADKGGFSLSDREKGAEKYYQCMVDALVTAVQDTSELGNRLPIRWFSSFESPMQGKRKPDGIFVEASAGISSKDWHSVIAAMEIKGSTGSESVLRGQLIQDFLDMSRDQARKLAIGLGVSGKLMVSMYLCDFREIMYSHLGILPSEDNTSPDNANIAVIRALRLFYSHLDPTYGYLIPQRGGIIPGFSISNALYGGYVRFDKSNYADRTLNIDKLRSFSGRRDRLGAARSWLFRVNFPSLEAGKGLEEHLILKVNQDILSEREGEVHQRVLDMNVPYVPGLLVAAYPDKTSQYSHWEILLIEDAGMPIRKYLAWENALHACNLVDIFAGYSHTLLAANAGSGGAF</sequence>
<keyword evidence="3" id="KW-1185">Reference proteome</keyword>
<gene>
    <name evidence="2" type="ORF">IWW36_004704</name>
</gene>
<evidence type="ECO:0000256" key="1">
    <source>
        <dbReference type="SAM" id="MobiDB-lite"/>
    </source>
</evidence>
<dbReference type="AlphaFoldDB" id="A0A9W8I4C0"/>
<proteinExistence type="predicted"/>
<organism evidence="2 3">
    <name type="scientific">Coemansia brasiliensis</name>
    <dbReference type="NCBI Taxonomy" id="2650707"/>
    <lineage>
        <taxon>Eukaryota</taxon>
        <taxon>Fungi</taxon>
        <taxon>Fungi incertae sedis</taxon>
        <taxon>Zoopagomycota</taxon>
        <taxon>Kickxellomycotina</taxon>
        <taxon>Kickxellomycetes</taxon>
        <taxon>Kickxellales</taxon>
        <taxon>Kickxellaceae</taxon>
        <taxon>Coemansia</taxon>
    </lineage>
</organism>
<dbReference type="OrthoDB" id="5566154at2759"/>
<reference evidence="2" key="1">
    <citation type="submission" date="2022-07" db="EMBL/GenBank/DDBJ databases">
        <title>Phylogenomic reconstructions and comparative analyses of Kickxellomycotina fungi.</title>
        <authorList>
            <person name="Reynolds N.K."/>
            <person name="Stajich J.E."/>
            <person name="Barry K."/>
            <person name="Grigoriev I.V."/>
            <person name="Crous P."/>
            <person name="Smith M.E."/>
        </authorList>
    </citation>
    <scope>NUCLEOTIDE SEQUENCE</scope>
    <source>
        <strain evidence="2">NRRL 1566</strain>
    </source>
</reference>
<accession>A0A9W8I4C0</accession>
<name>A0A9W8I4C0_9FUNG</name>
<evidence type="ECO:0000313" key="2">
    <source>
        <dbReference type="EMBL" id="KAJ2845626.1"/>
    </source>
</evidence>